<sequence>MDAMIKLAFERMTQQLTEMADRIQMLEYRCLQLEKQKQPLTIDKAVSVSDELVSVKIAKTILDVSRNTFLSMVAKGIFTPIRMNLRTIRYSRTEIQKYIDQKLELKKAV</sequence>
<dbReference type="EMBL" id="VLPL01000004">
    <property type="protein sequence ID" value="TSJ44827.1"/>
    <property type="molecule type" value="Genomic_DNA"/>
</dbReference>
<proteinExistence type="predicted"/>
<gene>
    <name evidence="1" type="ORF">FO442_09510</name>
</gene>
<name>A0A556MY37_9FLAO</name>
<organism evidence="1 2">
    <name type="scientific">Fluviicola chungangensis</name>
    <dbReference type="NCBI Taxonomy" id="2597671"/>
    <lineage>
        <taxon>Bacteria</taxon>
        <taxon>Pseudomonadati</taxon>
        <taxon>Bacteroidota</taxon>
        <taxon>Flavobacteriia</taxon>
        <taxon>Flavobacteriales</taxon>
        <taxon>Crocinitomicaceae</taxon>
        <taxon>Fluviicola</taxon>
    </lineage>
</organism>
<evidence type="ECO:0000313" key="1">
    <source>
        <dbReference type="EMBL" id="TSJ44827.1"/>
    </source>
</evidence>
<dbReference type="OrthoDB" id="9554234at2"/>
<reference evidence="1 2" key="1">
    <citation type="submission" date="2019-07" db="EMBL/GenBank/DDBJ databases">
        <authorList>
            <person name="Huq M.A."/>
        </authorList>
    </citation>
    <scope>NUCLEOTIDE SEQUENCE [LARGE SCALE GENOMIC DNA]</scope>
    <source>
        <strain evidence="1 2">MAH-3</strain>
    </source>
</reference>
<dbReference type="RefSeq" id="WP_144332941.1">
    <property type="nucleotide sequence ID" value="NZ_VLPL01000004.1"/>
</dbReference>
<evidence type="ECO:0000313" key="2">
    <source>
        <dbReference type="Proteomes" id="UP000316008"/>
    </source>
</evidence>
<keyword evidence="2" id="KW-1185">Reference proteome</keyword>
<accession>A0A556MY37</accession>
<dbReference type="Proteomes" id="UP000316008">
    <property type="component" value="Unassembled WGS sequence"/>
</dbReference>
<protein>
    <submittedName>
        <fullName evidence="1">Helix-turn-helix domain-containing protein</fullName>
    </submittedName>
</protein>
<comment type="caution">
    <text evidence="1">The sequence shown here is derived from an EMBL/GenBank/DDBJ whole genome shotgun (WGS) entry which is preliminary data.</text>
</comment>
<dbReference type="AlphaFoldDB" id="A0A556MY37"/>